<dbReference type="EMBL" id="SRMO01000066">
    <property type="protein sequence ID" value="TGG92152.1"/>
    <property type="molecule type" value="Genomic_DNA"/>
</dbReference>
<evidence type="ECO:0000313" key="8">
    <source>
        <dbReference type="EMBL" id="TGG92152.1"/>
    </source>
</evidence>
<dbReference type="AlphaFoldDB" id="A0A524RNY9"/>
<comment type="subcellular location">
    <subcellularLocation>
        <location evidence="2">Membrane</location>
        <topology evidence="2">Peripheral membrane protein</topology>
    </subcellularLocation>
</comment>
<dbReference type="InterPro" id="IPR008990">
    <property type="entry name" value="Elect_transpt_acc-like_dom_sf"/>
</dbReference>
<evidence type="ECO:0000256" key="1">
    <source>
        <dbReference type="ARBA" id="ARBA00001993"/>
    </source>
</evidence>
<dbReference type="PANTHER" id="PTHR34549">
    <property type="entry name" value="PHOTOSYSTEM I REACTION CENTER SUBUNIT IV A, CHLOROPLASTIC-RELATED"/>
    <property type="match status" value="1"/>
</dbReference>
<proteinExistence type="inferred from homology"/>
<evidence type="ECO:0000256" key="6">
    <source>
        <dbReference type="ARBA" id="ARBA00022836"/>
    </source>
</evidence>
<sequence length="68" mass="7651">MAIKRGDQVLIKRPESYWFNEVGTVASVIPSIRYGYTVRFEKVNYGSYSGVEGGLNTNNYAENELQAV</sequence>
<dbReference type="Pfam" id="PF02427">
    <property type="entry name" value="PSI_PsaE"/>
    <property type="match status" value="1"/>
</dbReference>
<dbReference type="Gene3D" id="2.30.30.50">
    <property type="match status" value="1"/>
</dbReference>
<evidence type="ECO:0000256" key="5">
    <source>
        <dbReference type="ARBA" id="ARBA00022531"/>
    </source>
</evidence>
<dbReference type="NCBIfam" id="NF002745">
    <property type="entry name" value="PRK02749.1"/>
    <property type="match status" value="1"/>
</dbReference>
<dbReference type="PANTHER" id="PTHR34549:SF2">
    <property type="entry name" value="PHOTOSYSTEM I SUBUNIT IV"/>
    <property type="match status" value="1"/>
</dbReference>
<accession>A0A524RNY9</accession>
<evidence type="ECO:0000256" key="3">
    <source>
        <dbReference type="ARBA" id="ARBA00007501"/>
    </source>
</evidence>
<dbReference type="GO" id="GO:0015979">
    <property type="term" value="P:photosynthesis"/>
    <property type="evidence" value="ECO:0007669"/>
    <property type="project" value="UniProtKB-KW"/>
</dbReference>
<reference evidence="8 9" key="1">
    <citation type="journal article" date="2019" name="mSystems">
        <title>Life at home and on the roam: Genomic adaptions reflect the dual lifestyle of an intracellular, facultative symbiont.</title>
        <authorList>
            <person name="Burgsdorf I."/>
        </authorList>
    </citation>
    <scope>NUCLEOTIDE SEQUENCE [LARGE SCALE GENOMIC DNA]</scope>
    <source>
        <strain evidence="8">277cV</strain>
    </source>
</reference>
<organism evidence="8 9">
    <name type="scientific">Aphanocapsa feldmannii 277cV</name>
    <dbReference type="NCBI Taxonomy" id="2507553"/>
    <lineage>
        <taxon>Bacteria</taxon>
        <taxon>Bacillati</taxon>
        <taxon>Cyanobacteriota</taxon>
        <taxon>Cyanophyceae</taxon>
        <taxon>Oscillatoriophycideae</taxon>
        <taxon>Chroococcales</taxon>
        <taxon>Microcystaceae</taxon>
        <taxon>Aphanocapsa</taxon>
    </lineage>
</organism>
<name>A0A524RNY9_9CHRO</name>
<comment type="function">
    <text evidence="1">Stabilizes the interaction between PsaC and the PSI core, assists the docking of the ferredoxin to PSI and interacts with ferredoxin-NADP oxidoreductase.</text>
</comment>
<dbReference type="SUPFAM" id="SSF50090">
    <property type="entry name" value="Electron transport accessory proteins"/>
    <property type="match status" value="1"/>
</dbReference>
<evidence type="ECO:0000256" key="7">
    <source>
        <dbReference type="ARBA" id="ARBA00023136"/>
    </source>
</evidence>
<dbReference type="GO" id="GO:0031676">
    <property type="term" value="C:plasma membrane-derived thylakoid membrane"/>
    <property type="evidence" value="ECO:0007669"/>
    <property type="project" value="UniProtKB-SubCell"/>
</dbReference>
<comment type="caution">
    <text evidence="8">The sequence shown here is derived from an EMBL/GenBank/DDBJ whole genome shotgun (WGS) entry which is preliminary data.</text>
</comment>
<gene>
    <name evidence="8" type="ORF">ERJ67_06665</name>
</gene>
<keyword evidence="6" id="KW-0603">Photosystem I</keyword>
<keyword evidence="7" id="KW-0472">Membrane</keyword>
<dbReference type="Proteomes" id="UP000317990">
    <property type="component" value="Unassembled WGS sequence"/>
</dbReference>
<keyword evidence="5" id="KW-0602">Photosynthesis</keyword>
<protein>
    <recommendedName>
        <fullName evidence="4">Photosystem I reaction center subunit IV</fullName>
    </recommendedName>
</protein>
<comment type="similarity">
    <text evidence="3">Belongs to the PsaE family.</text>
</comment>
<dbReference type="InterPro" id="IPR003375">
    <property type="entry name" value="PSI_PsaE"/>
</dbReference>
<evidence type="ECO:0000256" key="4">
    <source>
        <dbReference type="ARBA" id="ARBA00019865"/>
    </source>
</evidence>
<evidence type="ECO:0000313" key="9">
    <source>
        <dbReference type="Proteomes" id="UP000317990"/>
    </source>
</evidence>
<evidence type="ECO:0000256" key="2">
    <source>
        <dbReference type="ARBA" id="ARBA00004170"/>
    </source>
</evidence>
<dbReference type="GO" id="GO:0009538">
    <property type="term" value="C:photosystem I reaction center"/>
    <property type="evidence" value="ECO:0007669"/>
    <property type="project" value="InterPro"/>
</dbReference>